<gene>
    <name evidence="2" type="ORF">D3P09_25360</name>
</gene>
<proteinExistence type="predicted"/>
<sequence length="162" mass="18354">MTIHAMSESHACSICEWRYEPPLDIYNWPSWTNMKKDGIEFGDPVLRASQYAVVLDEQHSLVGYAQYFPMGHVTRLGLGLHPDRMGHGLGSRFVQLIAREAVRRSPGNEIDLEVASWNKRAVRAYERAGFHIEDTYLRPSPAGEVECHCMVFDASRLSCGND</sequence>
<reference evidence="2 3" key="1">
    <citation type="submission" date="2018-09" db="EMBL/GenBank/DDBJ databases">
        <title>Paenibacillus aracenensis nov. sp. isolated from a cave in southern Spain.</title>
        <authorList>
            <person name="Jurado V."/>
            <person name="Gutierrez-Patricio S."/>
            <person name="Gonzalez-Pimentel J.L."/>
            <person name="Miller A.Z."/>
            <person name="Laiz L."/>
            <person name="Saiz-Jimenez C."/>
        </authorList>
    </citation>
    <scope>NUCLEOTIDE SEQUENCE [LARGE SCALE GENOMIC DNA]</scope>
    <source>
        <strain evidence="2 3">JCM 19203</strain>
    </source>
</reference>
<dbReference type="OrthoDB" id="423921at2"/>
<dbReference type="InterPro" id="IPR016181">
    <property type="entry name" value="Acyl_CoA_acyltransferase"/>
</dbReference>
<dbReference type="SUPFAM" id="SSF55729">
    <property type="entry name" value="Acyl-CoA N-acyltransferases (Nat)"/>
    <property type="match status" value="1"/>
</dbReference>
<dbReference type="EMBL" id="QXQB01000008">
    <property type="protein sequence ID" value="RJX36845.1"/>
    <property type="molecule type" value="Genomic_DNA"/>
</dbReference>
<evidence type="ECO:0000313" key="3">
    <source>
        <dbReference type="Proteomes" id="UP000267798"/>
    </source>
</evidence>
<protein>
    <submittedName>
        <fullName evidence="2">GNAT family N-acetyltransferase</fullName>
    </submittedName>
</protein>
<dbReference type="CDD" id="cd04301">
    <property type="entry name" value="NAT_SF"/>
    <property type="match status" value="1"/>
</dbReference>
<evidence type="ECO:0000259" key="1">
    <source>
        <dbReference type="PROSITE" id="PS51186"/>
    </source>
</evidence>
<dbReference type="GO" id="GO:0016747">
    <property type="term" value="F:acyltransferase activity, transferring groups other than amino-acyl groups"/>
    <property type="evidence" value="ECO:0007669"/>
    <property type="project" value="InterPro"/>
</dbReference>
<keyword evidence="2" id="KW-0808">Transferase</keyword>
<accession>A0A3A6PA68</accession>
<evidence type="ECO:0000313" key="2">
    <source>
        <dbReference type="EMBL" id="RJX36845.1"/>
    </source>
</evidence>
<dbReference type="Gene3D" id="3.40.630.30">
    <property type="match status" value="1"/>
</dbReference>
<dbReference type="AlphaFoldDB" id="A0A3A6PA68"/>
<name>A0A3A6PA68_9BACL</name>
<dbReference type="Proteomes" id="UP000267798">
    <property type="component" value="Unassembled WGS sequence"/>
</dbReference>
<keyword evidence="3" id="KW-1185">Reference proteome</keyword>
<dbReference type="Pfam" id="PF00583">
    <property type="entry name" value="Acetyltransf_1"/>
    <property type="match status" value="1"/>
</dbReference>
<feature type="domain" description="N-acetyltransferase" evidence="1">
    <location>
        <begin position="1"/>
        <end position="158"/>
    </location>
</feature>
<organism evidence="2 3">
    <name type="scientific">Paenibacillus pinisoli</name>
    <dbReference type="NCBI Taxonomy" id="1276110"/>
    <lineage>
        <taxon>Bacteria</taxon>
        <taxon>Bacillati</taxon>
        <taxon>Bacillota</taxon>
        <taxon>Bacilli</taxon>
        <taxon>Bacillales</taxon>
        <taxon>Paenibacillaceae</taxon>
        <taxon>Paenibacillus</taxon>
    </lineage>
</organism>
<dbReference type="RefSeq" id="WP_120114240.1">
    <property type="nucleotide sequence ID" value="NZ_QXQB01000008.1"/>
</dbReference>
<comment type="caution">
    <text evidence="2">The sequence shown here is derived from an EMBL/GenBank/DDBJ whole genome shotgun (WGS) entry which is preliminary data.</text>
</comment>
<dbReference type="PROSITE" id="PS51186">
    <property type="entry name" value="GNAT"/>
    <property type="match status" value="1"/>
</dbReference>
<dbReference type="InterPro" id="IPR000182">
    <property type="entry name" value="GNAT_dom"/>
</dbReference>